<dbReference type="GO" id="GO:0006310">
    <property type="term" value="P:DNA recombination"/>
    <property type="evidence" value="ECO:0007669"/>
    <property type="project" value="UniProtKB-UniRule"/>
</dbReference>
<evidence type="ECO:0000256" key="1">
    <source>
        <dbReference type="ARBA" id="ARBA00022490"/>
    </source>
</evidence>
<dbReference type="Pfam" id="PF14520">
    <property type="entry name" value="HHH_5"/>
    <property type="match status" value="1"/>
</dbReference>
<evidence type="ECO:0000256" key="5">
    <source>
        <dbReference type="ARBA" id="ARBA00023204"/>
    </source>
</evidence>
<keyword evidence="4 6" id="KW-0233">DNA recombination</keyword>
<name>A0A1F7V725_9BACT</name>
<evidence type="ECO:0000256" key="6">
    <source>
        <dbReference type="HAMAP-Rule" id="MF_00031"/>
    </source>
</evidence>
<dbReference type="GO" id="GO:0000400">
    <property type="term" value="F:four-way junction DNA binding"/>
    <property type="evidence" value="ECO:0007669"/>
    <property type="project" value="UniProtKB-UniRule"/>
</dbReference>
<keyword evidence="3 6" id="KW-0238">DNA-binding</keyword>
<dbReference type="NCBIfam" id="TIGR00084">
    <property type="entry name" value="ruvA"/>
    <property type="match status" value="1"/>
</dbReference>
<keyword evidence="8" id="KW-0547">Nucleotide-binding</keyword>
<protein>
    <recommendedName>
        <fullName evidence="6">Holliday junction branch migration complex subunit RuvA</fullName>
    </recommendedName>
</protein>
<dbReference type="InterPro" id="IPR011114">
    <property type="entry name" value="RuvA_C"/>
</dbReference>
<accession>A0A1F7V725</accession>
<evidence type="ECO:0000256" key="2">
    <source>
        <dbReference type="ARBA" id="ARBA00022763"/>
    </source>
</evidence>
<feature type="region of interest" description="Domain III" evidence="6">
    <location>
        <begin position="140"/>
        <end position="181"/>
    </location>
</feature>
<dbReference type="InterPro" id="IPR010994">
    <property type="entry name" value="RuvA_2-like"/>
</dbReference>
<dbReference type="SUPFAM" id="SSF50249">
    <property type="entry name" value="Nucleic acid-binding proteins"/>
    <property type="match status" value="1"/>
</dbReference>
<comment type="caution">
    <text evidence="8">The sequence shown here is derived from an EMBL/GenBank/DDBJ whole genome shotgun (WGS) entry which is preliminary data.</text>
</comment>
<comment type="subunit">
    <text evidence="6">Homotetramer. Forms an RuvA(8)-RuvB(12)-Holliday junction (HJ) complex. HJ DNA is sandwiched between 2 RuvA tetramers; dsDNA enters through RuvA and exits via RuvB. An RuvB hexamer assembles on each DNA strand where it exits the tetramer. Each RuvB hexamer is contacted by two RuvA subunits (via domain III) on 2 adjacent RuvB subunits; this complex drives branch migration. In the full resolvosome a probable DNA-RuvA(4)-RuvB(12)-RuvC(2) complex forms which resolves the HJ.</text>
</comment>
<comment type="domain">
    <text evidence="6">Has three domains with a flexible linker between the domains II and III and assumes an 'L' shape. Domain III is highly mobile and contacts RuvB.</text>
</comment>
<feature type="domain" description="Helix-hairpin-helix DNA-binding motif class 1" evidence="7">
    <location>
        <begin position="70"/>
        <end position="89"/>
    </location>
</feature>
<proteinExistence type="inferred from homology"/>
<dbReference type="Gene3D" id="1.10.150.20">
    <property type="entry name" value="5' to 3' exonuclease, C-terminal subdomain"/>
    <property type="match status" value="1"/>
</dbReference>
<evidence type="ECO:0000256" key="3">
    <source>
        <dbReference type="ARBA" id="ARBA00023125"/>
    </source>
</evidence>
<keyword evidence="8" id="KW-0378">Hydrolase</keyword>
<dbReference type="GO" id="GO:0005524">
    <property type="term" value="F:ATP binding"/>
    <property type="evidence" value="ECO:0007669"/>
    <property type="project" value="InterPro"/>
</dbReference>
<dbReference type="HAMAP" id="MF_00031">
    <property type="entry name" value="DNA_HJ_migration_RuvA"/>
    <property type="match status" value="1"/>
</dbReference>
<dbReference type="Pfam" id="PF01330">
    <property type="entry name" value="RuvA_N"/>
    <property type="match status" value="1"/>
</dbReference>
<dbReference type="GO" id="GO:0005737">
    <property type="term" value="C:cytoplasm"/>
    <property type="evidence" value="ECO:0007669"/>
    <property type="project" value="UniProtKB-SubCell"/>
</dbReference>
<dbReference type="InterPro" id="IPR012340">
    <property type="entry name" value="NA-bd_OB-fold"/>
</dbReference>
<reference evidence="8 9" key="1">
    <citation type="journal article" date="2016" name="Nat. Commun.">
        <title>Thousands of microbial genomes shed light on interconnected biogeochemical processes in an aquifer system.</title>
        <authorList>
            <person name="Anantharaman K."/>
            <person name="Brown C.T."/>
            <person name="Hug L.A."/>
            <person name="Sharon I."/>
            <person name="Castelle C.J."/>
            <person name="Probst A.J."/>
            <person name="Thomas B.C."/>
            <person name="Singh A."/>
            <person name="Wilkins M.J."/>
            <person name="Karaoz U."/>
            <person name="Brodie E.L."/>
            <person name="Williams K.H."/>
            <person name="Hubbard S.S."/>
            <person name="Banfield J.F."/>
        </authorList>
    </citation>
    <scope>NUCLEOTIDE SEQUENCE [LARGE SCALE GENOMIC DNA]</scope>
</reference>
<keyword evidence="1 6" id="KW-0963">Cytoplasm</keyword>
<dbReference type="GO" id="GO:0009378">
    <property type="term" value="F:four-way junction helicase activity"/>
    <property type="evidence" value="ECO:0007669"/>
    <property type="project" value="InterPro"/>
</dbReference>
<dbReference type="Pfam" id="PF07499">
    <property type="entry name" value="RuvA_C"/>
    <property type="match status" value="1"/>
</dbReference>
<dbReference type="GO" id="GO:0048476">
    <property type="term" value="C:Holliday junction resolvase complex"/>
    <property type="evidence" value="ECO:0007669"/>
    <property type="project" value="UniProtKB-UniRule"/>
</dbReference>
<feature type="domain" description="Helix-hairpin-helix DNA-binding motif class 1" evidence="7">
    <location>
        <begin position="105"/>
        <end position="124"/>
    </location>
</feature>
<dbReference type="EMBL" id="MGEQ01000010">
    <property type="protein sequence ID" value="OGL86261.1"/>
    <property type="molecule type" value="Genomic_DNA"/>
</dbReference>
<dbReference type="GO" id="GO:0009379">
    <property type="term" value="C:Holliday junction helicase complex"/>
    <property type="evidence" value="ECO:0007669"/>
    <property type="project" value="InterPro"/>
</dbReference>
<keyword evidence="8" id="KW-0347">Helicase</keyword>
<dbReference type="InterPro" id="IPR013849">
    <property type="entry name" value="DNA_helicase_Holl-junc_RuvA_I"/>
</dbReference>
<dbReference type="CDD" id="cd14332">
    <property type="entry name" value="UBA_RuvA_C"/>
    <property type="match status" value="1"/>
</dbReference>
<dbReference type="InterPro" id="IPR000085">
    <property type="entry name" value="RuvA"/>
</dbReference>
<dbReference type="AlphaFoldDB" id="A0A1F7V725"/>
<dbReference type="SUPFAM" id="SSF47781">
    <property type="entry name" value="RuvA domain 2-like"/>
    <property type="match status" value="1"/>
</dbReference>
<gene>
    <name evidence="6" type="primary">ruvA</name>
    <name evidence="8" type="ORF">A3I41_01715</name>
</gene>
<comment type="similarity">
    <text evidence="6">Belongs to the RuvA family.</text>
</comment>
<keyword evidence="2 6" id="KW-0227">DNA damage</keyword>
<evidence type="ECO:0000313" key="9">
    <source>
        <dbReference type="Proteomes" id="UP000176593"/>
    </source>
</evidence>
<comment type="function">
    <text evidence="6">The RuvA-RuvB-RuvC complex processes Holliday junction (HJ) DNA during genetic recombination and DNA repair, while the RuvA-RuvB complex plays an important role in the rescue of blocked DNA replication forks via replication fork reversal (RFR). RuvA specifically binds to HJ cruciform DNA, conferring on it an open structure. The RuvB hexamer acts as an ATP-dependent pump, pulling dsDNA into and through the RuvAB complex. HJ branch migration allows RuvC to scan DNA until it finds its consensus sequence, where it cleaves and resolves the cruciform DNA.</text>
</comment>
<dbReference type="Proteomes" id="UP000176593">
    <property type="component" value="Unassembled WGS sequence"/>
</dbReference>
<dbReference type="SUPFAM" id="SSF46929">
    <property type="entry name" value="DNA helicase RuvA subunit, C-terminal domain"/>
    <property type="match status" value="1"/>
</dbReference>
<keyword evidence="8" id="KW-0067">ATP-binding</keyword>
<dbReference type="InterPro" id="IPR036267">
    <property type="entry name" value="RuvA_C_sf"/>
</dbReference>
<dbReference type="Gene3D" id="2.40.50.140">
    <property type="entry name" value="Nucleic acid-binding proteins"/>
    <property type="match status" value="1"/>
</dbReference>
<evidence type="ECO:0000259" key="7">
    <source>
        <dbReference type="SMART" id="SM00278"/>
    </source>
</evidence>
<evidence type="ECO:0000256" key="4">
    <source>
        <dbReference type="ARBA" id="ARBA00023172"/>
    </source>
</evidence>
<sequence>MIAMIEGEVMYRGSGFVIVRSNNIGYKIFLPDQVAMTLRGVVTLYTHEAIRESDHELFGLTTIEALELFWKLITVSGVGPKSAQRIVFTEEIESVKKKISNGDLAFLTSVPGIGKKTAQKIILELKGVLVEEETSNGGDEDAISALQALGYTRRDAEQILSTVEGETTEERIRAALKMLGK</sequence>
<evidence type="ECO:0000313" key="8">
    <source>
        <dbReference type="EMBL" id="OGL86261.1"/>
    </source>
</evidence>
<comment type="subcellular location">
    <subcellularLocation>
        <location evidence="6">Cytoplasm</location>
    </subcellularLocation>
</comment>
<dbReference type="SMART" id="SM00278">
    <property type="entry name" value="HhH1"/>
    <property type="match status" value="2"/>
</dbReference>
<dbReference type="InterPro" id="IPR003583">
    <property type="entry name" value="Hlx-hairpin-Hlx_DNA-bd_motif"/>
</dbReference>
<comment type="caution">
    <text evidence="6">Lacks conserved residue(s) required for the propagation of feature annotation.</text>
</comment>
<organism evidence="8 9">
    <name type="scientific">Candidatus Uhrbacteria bacterium RIFCSPLOWO2_02_FULL_48_18</name>
    <dbReference type="NCBI Taxonomy" id="1802408"/>
    <lineage>
        <taxon>Bacteria</taxon>
        <taxon>Candidatus Uhriibacteriota</taxon>
    </lineage>
</organism>
<dbReference type="Gene3D" id="1.10.8.10">
    <property type="entry name" value="DNA helicase RuvA subunit, C-terminal domain"/>
    <property type="match status" value="1"/>
</dbReference>
<dbReference type="GO" id="GO:0006281">
    <property type="term" value="P:DNA repair"/>
    <property type="evidence" value="ECO:0007669"/>
    <property type="project" value="UniProtKB-UniRule"/>
</dbReference>
<keyword evidence="5 6" id="KW-0234">DNA repair</keyword>